<evidence type="ECO:0000256" key="2">
    <source>
        <dbReference type="ARBA" id="ARBA00022448"/>
    </source>
</evidence>
<evidence type="ECO:0000259" key="11">
    <source>
        <dbReference type="Pfam" id="PF22599"/>
    </source>
</evidence>
<feature type="transmembrane region" description="Helical" evidence="9">
    <location>
        <begin position="481"/>
        <end position="499"/>
    </location>
</feature>
<dbReference type="GO" id="GO:0005886">
    <property type="term" value="C:plasma membrane"/>
    <property type="evidence" value="ECO:0007669"/>
    <property type="project" value="UniProtKB-SubCell"/>
</dbReference>
<evidence type="ECO:0000256" key="4">
    <source>
        <dbReference type="ARBA" id="ARBA00022692"/>
    </source>
</evidence>
<keyword evidence="3" id="KW-1003">Cell membrane</keyword>
<accession>K2FVA8</accession>
<feature type="domain" description="SecDF P1 head subdomain" evidence="11">
    <location>
        <begin position="312"/>
        <end position="400"/>
    </location>
</feature>
<keyword evidence="6 9" id="KW-1133">Transmembrane helix</keyword>
<evidence type="ECO:0000256" key="5">
    <source>
        <dbReference type="ARBA" id="ARBA00022927"/>
    </source>
</evidence>
<evidence type="ECO:0000256" key="8">
    <source>
        <dbReference type="ARBA" id="ARBA00023136"/>
    </source>
</evidence>
<organism evidence="12">
    <name type="scientific">uncultured bacterium</name>
    <name type="common">gcode 4</name>
    <dbReference type="NCBI Taxonomy" id="1234023"/>
    <lineage>
        <taxon>Bacteria</taxon>
        <taxon>environmental samples</taxon>
    </lineage>
</organism>
<evidence type="ECO:0008006" key="13">
    <source>
        <dbReference type="Google" id="ProtNLM"/>
    </source>
</evidence>
<evidence type="ECO:0000259" key="10">
    <source>
        <dbReference type="Pfam" id="PF02355"/>
    </source>
</evidence>
<keyword evidence="8 9" id="KW-0472">Membrane</keyword>
<dbReference type="InterPro" id="IPR048634">
    <property type="entry name" value="SecD_SecF_C"/>
</dbReference>
<evidence type="ECO:0000313" key="12">
    <source>
        <dbReference type="EMBL" id="EKE26903.1"/>
    </source>
</evidence>
<dbReference type="NCBIfam" id="TIGR01129">
    <property type="entry name" value="secD"/>
    <property type="match status" value="1"/>
</dbReference>
<feature type="transmembrane region" description="Helical" evidence="9">
    <location>
        <begin position="526"/>
        <end position="545"/>
    </location>
</feature>
<name>K2FVA8_9BACT</name>
<sequence>MKWIWARIAGVIIILAVTFYIVFPWSAFNINLPNWNDYKLWLDLHGWVELDYKIDLDTAKSKWGSYNEKDITEWLKSIVEKRVNSLWTAEPTILSASYGNESHIVVQIPTSNFEWEKLTEEQIVAKNNEYIQKAKDTIGKVVRLEFKEKKTKITDDDKMQRKVIADSALKEIKTSDIDFDTIAKKYKDSYENVEFQIWTWTKDTLPLEATFTWMENVKTPYITDIINSTKSSSFTLWADNKLQELPWDAGYSIVKINEIKKEEKERDVTTWTWETAKTTKEKYIETTFDYEVLFISQKPSEWMSAKTVAWDILDERYLTRASVSISQGSFQPQVELLFNDKWAKIFAELTKRLVGQPLAIFVWWELLASPTVQTVIPDWKAVITWDYTPESAKELANNINTWIVPAPIYLTSERAIDAKIWWDSLKVIIYAWIIWFLLILAFLVLIYRVSGFLAWIALLAYIMIVIAIVKLSWIVLTLSSIAWLILSIGLAIDANILIFERSKEELRNKTEVIKSLSIGFERSWSAIWDSHVTSFVSAVILFLFWTNLIKWFWIMLWIWILVSLFSAMWISRVLIVAVVPKFKDNLKMFIGLKNEK</sequence>
<dbReference type="InterPro" id="IPR022813">
    <property type="entry name" value="SecD/SecF_arch_bac"/>
</dbReference>
<dbReference type="PANTHER" id="PTHR30081">
    <property type="entry name" value="PROTEIN-EXPORT MEMBRANE PROTEIN SEC"/>
    <property type="match status" value="1"/>
</dbReference>
<keyword evidence="2" id="KW-0813">Transport</keyword>
<evidence type="ECO:0000256" key="7">
    <source>
        <dbReference type="ARBA" id="ARBA00023010"/>
    </source>
</evidence>
<evidence type="ECO:0000256" key="3">
    <source>
        <dbReference type="ARBA" id="ARBA00022475"/>
    </source>
</evidence>
<feature type="transmembrane region" description="Helical" evidence="9">
    <location>
        <begin position="427"/>
        <end position="446"/>
    </location>
</feature>
<dbReference type="InterPro" id="IPR005791">
    <property type="entry name" value="SecD"/>
</dbReference>
<gene>
    <name evidence="12" type="ORF">ACD_4C00125G0001</name>
</gene>
<dbReference type="Pfam" id="PF22599">
    <property type="entry name" value="SecDF_P1_head"/>
    <property type="match status" value="1"/>
</dbReference>
<evidence type="ECO:0000256" key="1">
    <source>
        <dbReference type="ARBA" id="ARBA00004651"/>
    </source>
</evidence>
<dbReference type="Pfam" id="PF02355">
    <property type="entry name" value="SecD_SecF_C"/>
    <property type="match status" value="1"/>
</dbReference>
<evidence type="ECO:0000256" key="9">
    <source>
        <dbReference type="SAM" id="Phobius"/>
    </source>
</evidence>
<dbReference type="GO" id="GO:0015450">
    <property type="term" value="F:protein-transporting ATPase activity"/>
    <property type="evidence" value="ECO:0007669"/>
    <property type="project" value="InterPro"/>
</dbReference>
<keyword evidence="4 9" id="KW-0812">Transmembrane</keyword>
<evidence type="ECO:0000256" key="6">
    <source>
        <dbReference type="ARBA" id="ARBA00022989"/>
    </source>
</evidence>
<feature type="transmembrane region" description="Helical" evidence="9">
    <location>
        <begin position="7"/>
        <end position="28"/>
    </location>
</feature>
<comment type="caution">
    <text evidence="12">The sequence shown here is derived from an EMBL/GenBank/DDBJ whole genome shotgun (WGS) entry which is preliminary data.</text>
</comment>
<dbReference type="SUPFAM" id="SSF82866">
    <property type="entry name" value="Multidrug efflux transporter AcrB transmembrane domain"/>
    <property type="match status" value="1"/>
</dbReference>
<dbReference type="PANTHER" id="PTHR30081:SF1">
    <property type="entry name" value="PROTEIN TRANSLOCASE SUBUNIT SECD"/>
    <property type="match status" value="1"/>
</dbReference>
<dbReference type="InterPro" id="IPR054384">
    <property type="entry name" value="SecDF_P1_head"/>
</dbReference>
<reference evidence="12" key="1">
    <citation type="journal article" date="2012" name="Science">
        <title>Fermentation, hydrogen, and sulfur metabolism in multiple uncultivated bacterial phyla.</title>
        <authorList>
            <person name="Wrighton K.C."/>
            <person name="Thomas B.C."/>
            <person name="Sharon I."/>
            <person name="Miller C.S."/>
            <person name="Castelle C.J."/>
            <person name="VerBerkmoes N.C."/>
            <person name="Wilkins M.J."/>
            <person name="Hettich R.L."/>
            <person name="Lipton M.S."/>
            <person name="Williams K.H."/>
            <person name="Long P.E."/>
            <person name="Banfield J.F."/>
        </authorList>
    </citation>
    <scope>NUCLEOTIDE SEQUENCE [LARGE SCALE GENOMIC DNA]</scope>
</reference>
<proteinExistence type="predicted"/>
<keyword evidence="7" id="KW-0811">Translocation</keyword>
<dbReference type="EMBL" id="AMFJ01000641">
    <property type="protein sequence ID" value="EKE26903.1"/>
    <property type="molecule type" value="Genomic_DNA"/>
</dbReference>
<feature type="transmembrane region" description="Helical" evidence="9">
    <location>
        <begin position="453"/>
        <end position="475"/>
    </location>
</feature>
<dbReference type="Gene3D" id="3.30.70.3400">
    <property type="match status" value="1"/>
</dbReference>
<feature type="transmembrane region" description="Helical" evidence="9">
    <location>
        <begin position="551"/>
        <end position="579"/>
    </location>
</feature>
<comment type="subcellular location">
    <subcellularLocation>
        <location evidence="1">Cell membrane</location>
        <topology evidence="1">Multi-pass membrane protein</topology>
    </subcellularLocation>
</comment>
<protein>
    <recommendedName>
        <fullName evidence="13">Protein translocase subunit SecD</fullName>
    </recommendedName>
</protein>
<dbReference type="Gene3D" id="1.20.1640.10">
    <property type="entry name" value="Multidrug efflux transporter AcrB transmembrane domain"/>
    <property type="match status" value="1"/>
</dbReference>
<keyword evidence="5" id="KW-0653">Protein transport</keyword>
<dbReference type="AlphaFoldDB" id="K2FVA8"/>
<feature type="domain" description="Protein export membrane protein SecD/SecF C-terminal" evidence="10">
    <location>
        <begin position="425"/>
        <end position="577"/>
    </location>
</feature>
<dbReference type="GO" id="GO:0006886">
    <property type="term" value="P:intracellular protein transport"/>
    <property type="evidence" value="ECO:0007669"/>
    <property type="project" value="InterPro"/>
</dbReference>
<dbReference type="Gene3D" id="3.30.1360.200">
    <property type="match status" value="1"/>
</dbReference>